<evidence type="ECO:0000313" key="3">
    <source>
        <dbReference type="Proteomes" id="UP000730618"/>
    </source>
</evidence>
<feature type="transmembrane region" description="Helical" evidence="1">
    <location>
        <begin position="12"/>
        <end position="36"/>
    </location>
</feature>
<accession>A0ABN7TU05</accession>
<keyword evidence="3" id="KW-1185">Reference proteome</keyword>
<comment type="caution">
    <text evidence="2">The sequence shown here is derived from an EMBL/GenBank/DDBJ whole genome shotgun (WGS) entry which is preliminary data.</text>
</comment>
<proteinExistence type="predicted"/>
<keyword evidence="1" id="KW-0812">Transmembrane</keyword>
<evidence type="ECO:0000313" key="2">
    <source>
        <dbReference type="EMBL" id="CAG7651259.1"/>
    </source>
</evidence>
<organism evidence="2 3">
    <name type="scientific">Paenibacillus allorhizosphaerae</name>
    <dbReference type="NCBI Taxonomy" id="2849866"/>
    <lineage>
        <taxon>Bacteria</taxon>
        <taxon>Bacillati</taxon>
        <taxon>Bacillota</taxon>
        <taxon>Bacilli</taxon>
        <taxon>Bacillales</taxon>
        <taxon>Paenibacillaceae</taxon>
        <taxon>Paenibacillus</taxon>
    </lineage>
</organism>
<dbReference type="Proteomes" id="UP000730618">
    <property type="component" value="Unassembled WGS sequence"/>
</dbReference>
<protein>
    <submittedName>
        <fullName evidence="2">Uncharacterized protein</fullName>
    </submittedName>
</protein>
<dbReference type="EMBL" id="CAJVCE010000016">
    <property type="protein sequence ID" value="CAG7651259.1"/>
    <property type="molecule type" value="Genomic_DNA"/>
</dbReference>
<keyword evidence="1" id="KW-0472">Membrane</keyword>
<name>A0ABN7TU05_9BACL</name>
<evidence type="ECO:0000256" key="1">
    <source>
        <dbReference type="SAM" id="Phobius"/>
    </source>
</evidence>
<sequence>MSIRTTKKIGEYYKFFYMGFIIEGVLSIETGILYVLEAATLMVEQTEKMLRISLPSVEIVKAMAEEL</sequence>
<dbReference type="RefSeq" id="WP_218101180.1">
    <property type="nucleotide sequence ID" value="NZ_CAJVCE010000016.1"/>
</dbReference>
<reference evidence="2 3" key="1">
    <citation type="submission" date="2021-06" db="EMBL/GenBank/DDBJ databases">
        <authorList>
            <person name="Criscuolo A."/>
        </authorList>
    </citation>
    <scope>NUCLEOTIDE SEQUENCE [LARGE SCALE GENOMIC DNA]</scope>
    <source>
        <strain evidence="3">CIP 111802</strain>
    </source>
</reference>
<gene>
    <name evidence="2" type="ORF">PAECIP111802_04919</name>
</gene>
<keyword evidence="1" id="KW-1133">Transmembrane helix</keyword>